<evidence type="ECO:0008006" key="3">
    <source>
        <dbReference type="Google" id="ProtNLM"/>
    </source>
</evidence>
<sequence>MLTQNTCPCGSGQSFGLCCGKKYKSIQNKANMDINTASKYDLWSYTRFGLYQAIAKQLNQISKEDNRNIIILGAGSCMDLPMDYICDNFSEIVLVDI</sequence>
<evidence type="ECO:0000313" key="2">
    <source>
        <dbReference type="Proteomes" id="UP000184442"/>
    </source>
</evidence>
<gene>
    <name evidence="1" type="ORF">SAMN02745176_03552</name>
</gene>
<reference evidence="1 2" key="1">
    <citation type="submission" date="2016-11" db="EMBL/GenBank/DDBJ databases">
        <authorList>
            <person name="Jaros S."/>
            <person name="Januszkiewicz K."/>
            <person name="Wedrychowicz H."/>
        </authorList>
    </citation>
    <scope>NUCLEOTIDE SEQUENCE [LARGE SCALE GENOMIC DNA]</scope>
    <source>
        <strain evidence="1 2">DSM 19022</strain>
    </source>
</reference>
<organism evidence="1 2">
    <name type="scientific">Lutispora thermophila DSM 19022</name>
    <dbReference type="NCBI Taxonomy" id="1122184"/>
    <lineage>
        <taxon>Bacteria</taxon>
        <taxon>Bacillati</taxon>
        <taxon>Bacillota</taxon>
        <taxon>Clostridia</taxon>
        <taxon>Lutisporales</taxon>
        <taxon>Lutisporaceae</taxon>
        <taxon>Lutispora</taxon>
    </lineage>
</organism>
<evidence type="ECO:0000313" key="1">
    <source>
        <dbReference type="EMBL" id="SHJ43566.1"/>
    </source>
</evidence>
<proteinExistence type="predicted"/>
<feature type="non-terminal residue" evidence="1">
    <location>
        <position position="97"/>
    </location>
</feature>
<dbReference type="STRING" id="1122184.SAMN02745176_03552"/>
<dbReference type="Proteomes" id="UP000184442">
    <property type="component" value="Unassembled WGS sequence"/>
</dbReference>
<keyword evidence="2" id="KW-1185">Reference proteome</keyword>
<dbReference type="EMBL" id="FQZS01000058">
    <property type="protein sequence ID" value="SHJ43566.1"/>
    <property type="molecule type" value="Genomic_DNA"/>
</dbReference>
<dbReference type="AlphaFoldDB" id="A0A1M6JA37"/>
<dbReference type="RefSeq" id="WP_207648363.1">
    <property type="nucleotide sequence ID" value="NZ_FQZS01000058.1"/>
</dbReference>
<protein>
    <recommendedName>
        <fullName evidence="3">SEC-C motif-containing protein</fullName>
    </recommendedName>
</protein>
<name>A0A1M6JA37_9FIRM</name>
<accession>A0A1M6JA37</accession>